<keyword evidence="6 9" id="KW-0472">Membrane</keyword>
<keyword evidence="2" id="KW-0813">Transport</keyword>
<evidence type="ECO:0000259" key="11">
    <source>
        <dbReference type="Pfam" id="PF18139"/>
    </source>
</evidence>
<dbReference type="AlphaFoldDB" id="A0A0M0LRW3"/>
<evidence type="ECO:0000256" key="1">
    <source>
        <dbReference type="ARBA" id="ARBA00004141"/>
    </source>
</evidence>
<evidence type="ECO:0000256" key="2">
    <source>
        <dbReference type="ARBA" id="ARBA00022448"/>
    </source>
</evidence>
<dbReference type="EMBL" id="JWZX01000136">
    <property type="protein sequence ID" value="KOO53642.1"/>
    <property type="molecule type" value="Genomic_DNA"/>
</dbReference>
<keyword evidence="13" id="KW-0675">Receptor</keyword>
<dbReference type="InterPro" id="IPR002153">
    <property type="entry name" value="TRPC_channel"/>
</dbReference>
<name>A0A0M0LRW3_9EUKA</name>
<feature type="transmembrane region" description="Helical" evidence="9">
    <location>
        <begin position="882"/>
        <end position="904"/>
    </location>
</feature>
<protein>
    <submittedName>
        <fullName evidence="13">Short transient receptor potential channel 5-like isoform 3</fullName>
    </submittedName>
</protein>
<dbReference type="InterPro" id="IPR057366">
    <property type="entry name" value="TRPM-like"/>
</dbReference>
<dbReference type="PANTHER" id="PTHR13800:SF1">
    <property type="entry name" value="TRANSIENT RECEPTOR POTENTIAL CATION CHANNEL TRPM"/>
    <property type="match status" value="1"/>
</dbReference>
<evidence type="ECO:0000256" key="5">
    <source>
        <dbReference type="ARBA" id="ARBA00023065"/>
    </source>
</evidence>
<evidence type="ECO:0000259" key="12">
    <source>
        <dbReference type="Pfam" id="PF25508"/>
    </source>
</evidence>
<organism evidence="13 14">
    <name type="scientific">Chrysochromulina tobinii</name>
    <dbReference type="NCBI Taxonomy" id="1460289"/>
    <lineage>
        <taxon>Eukaryota</taxon>
        <taxon>Haptista</taxon>
        <taxon>Haptophyta</taxon>
        <taxon>Prymnesiophyceae</taxon>
        <taxon>Prymnesiales</taxon>
        <taxon>Chrysochromulinaceae</taxon>
        <taxon>Chrysochromulina</taxon>
    </lineage>
</organism>
<evidence type="ECO:0000256" key="8">
    <source>
        <dbReference type="SAM" id="MobiDB-lite"/>
    </source>
</evidence>
<dbReference type="Pfam" id="PF00520">
    <property type="entry name" value="Ion_trans"/>
    <property type="match status" value="1"/>
</dbReference>
<evidence type="ECO:0000259" key="10">
    <source>
        <dbReference type="Pfam" id="PF00520"/>
    </source>
</evidence>
<dbReference type="InterPro" id="IPR041491">
    <property type="entry name" value="TRPM_SLOG"/>
</dbReference>
<evidence type="ECO:0000256" key="9">
    <source>
        <dbReference type="SAM" id="Phobius"/>
    </source>
</evidence>
<proteinExistence type="predicted"/>
<keyword evidence="7" id="KW-0407">Ion channel</keyword>
<evidence type="ECO:0000256" key="4">
    <source>
        <dbReference type="ARBA" id="ARBA00022989"/>
    </source>
</evidence>
<dbReference type="Proteomes" id="UP000037460">
    <property type="component" value="Unassembled WGS sequence"/>
</dbReference>
<keyword evidence="5" id="KW-0406">Ion transport</keyword>
<feature type="transmembrane region" description="Helical" evidence="9">
    <location>
        <begin position="850"/>
        <end position="875"/>
    </location>
</feature>
<dbReference type="Pfam" id="PF25508">
    <property type="entry name" value="TRPM2"/>
    <property type="match status" value="1"/>
</dbReference>
<evidence type="ECO:0000313" key="14">
    <source>
        <dbReference type="Proteomes" id="UP000037460"/>
    </source>
</evidence>
<evidence type="ECO:0000313" key="13">
    <source>
        <dbReference type="EMBL" id="KOO53642.1"/>
    </source>
</evidence>
<dbReference type="OrthoDB" id="2373987at2759"/>
<evidence type="ECO:0000256" key="7">
    <source>
        <dbReference type="ARBA" id="ARBA00023303"/>
    </source>
</evidence>
<evidence type="ECO:0000256" key="6">
    <source>
        <dbReference type="ARBA" id="ARBA00023136"/>
    </source>
</evidence>
<dbReference type="GO" id="GO:0005886">
    <property type="term" value="C:plasma membrane"/>
    <property type="evidence" value="ECO:0007669"/>
    <property type="project" value="TreeGrafter"/>
</dbReference>
<comment type="subcellular location">
    <subcellularLocation>
        <location evidence="1">Membrane</location>
        <topology evidence="1">Multi-pass membrane protein</topology>
    </subcellularLocation>
</comment>
<keyword evidence="14" id="KW-1185">Reference proteome</keyword>
<reference evidence="14" key="1">
    <citation type="journal article" date="2015" name="PLoS Genet.">
        <title>Genome Sequence and Transcriptome Analyses of Chrysochromulina tobin: Metabolic Tools for Enhanced Algal Fitness in the Prominent Order Prymnesiales (Haptophyceae).</title>
        <authorList>
            <person name="Hovde B.T."/>
            <person name="Deodato C.R."/>
            <person name="Hunsperger H.M."/>
            <person name="Ryken S.A."/>
            <person name="Yost W."/>
            <person name="Jha R.K."/>
            <person name="Patterson J."/>
            <person name="Monnat R.J. Jr."/>
            <person name="Barlow S.B."/>
            <person name="Starkenburg S.R."/>
            <person name="Cattolico R.A."/>
        </authorList>
    </citation>
    <scope>NUCLEOTIDE SEQUENCE</scope>
    <source>
        <strain evidence="14">CCMP291</strain>
    </source>
</reference>
<dbReference type="PANTHER" id="PTHR13800">
    <property type="entry name" value="TRANSIENT RECEPTOR POTENTIAL CATION CHANNEL, SUBFAMILY M, MEMBER 6"/>
    <property type="match status" value="1"/>
</dbReference>
<feature type="domain" description="TRPM-like" evidence="12">
    <location>
        <begin position="543"/>
        <end position="652"/>
    </location>
</feature>
<comment type="caution">
    <text evidence="13">The sequence shown here is derived from an EMBL/GenBank/DDBJ whole genome shotgun (WGS) entry which is preliminary data.</text>
</comment>
<evidence type="ECO:0000256" key="3">
    <source>
        <dbReference type="ARBA" id="ARBA00022692"/>
    </source>
</evidence>
<feature type="domain" description="TRPM SLOG" evidence="11">
    <location>
        <begin position="50"/>
        <end position="292"/>
    </location>
</feature>
<keyword evidence="3 9" id="KW-0812">Transmembrane</keyword>
<feature type="non-terminal residue" evidence="13">
    <location>
        <position position="1"/>
    </location>
</feature>
<dbReference type="InterPro" id="IPR005821">
    <property type="entry name" value="Ion_trans_dom"/>
</dbReference>
<keyword evidence="4 9" id="KW-1133">Transmembrane helix</keyword>
<gene>
    <name evidence="13" type="ORF">Ctob_011332</name>
</gene>
<feature type="transmembrane region" description="Helical" evidence="9">
    <location>
        <begin position="945"/>
        <end position="964"/>
    </location>
</feature>
<dbReference type="Pfam" id="PF18139">
    <property type="entry name" value="LSDAT_euk"/>
    <property type="match status" value="1"/>
</dbReference>
<dbReference type="GO" id="GO:0005262">
    <property type="term" value="F:calcium channel activity"/>
    <property type="evidence" value="ECO:0007669"/>
    <property type="project" value="InterPro"/>
</dbReference>
<dbReference type="PRINTS" id="PR01097">
    <property type="entry name" value="TRNSRECEPTRP"/>
</dbReference>
<dbReference type="InterPro" id="IPR050927">
    <property type="entry name" value="TRPM"/>
</dbReference>
<feature type="region of interest" description="Disordered" evidence="8">
    <location>
        <begin position="1124"/>
        <end position="1149"/>
    </location>
</feature>
<accession>A0A0M0LRW3</accession>
<feature type="domain" description="Ion transport" evidence="10">
    <location>
        <begin position="785"/>
        <end position="975"/>
    </location>
</feature>
<sequence length="1149" mass="127863">LTLAKEKKQERKEARALRIAALQDKDEEAAVELIDYGKIAFTQHNSGQPAEYILAKGATDKKLVAKQIIAAWKITEPGVMIRAAGSVNLKLLQHLDSDDVENILQGVLATAARTGGCLQSNGLNFGLASLLGACFARIRHRCPVPLVGVLSWAAVQNREMIVSEEDIDNEFVPNKGLKHKYLDGAPEEGLGRYSLQPAHTHFVFLKADKATLAAAGNTPAEQLRNARIRAFKAAHAVEKEIANASTGRFMPARVLVIFGGDEFTLKEIDSYVDGKHGRVLLLAATGGLAQALGQFMKKGVILPDWEPHREMFEKLMSKNHDDGVSPKMTPNGRDSALEDEDWKYIAMTEVTAKEGIMHAILDLAMEQCKTASAKVAAAVKWNHAERLNDLLLGTPPWDKDRPTLLKEALEDSLKLKHTDCVKICIHHGAPVAKLDLLDLYDMLYDSHSPPIVYLFKGLQKPSARLEQWRSLGMKVGRDTSVNLDDPIYEFFPVEAWNFIGAITPGLCNYWRSKIGDVVTQGPLPDGGHGYMKLAEEIDVKKITGPKWIDIYLWAILLGETELALALLPACREPMRAAVIGAGIAKAMASALPLHAVTLQEAAEEHEAYAIKLLDMCETFEDAWRMLITKSTTWTRPVLHQAVAANLKKFVYHVHCQTLGDEWLYGRADFEKPAVMLNGTAFTTARMLLHMAVPLDPPLMRKMLKVVPSPSGSDADVSGMTPNCWDYYTIPAVKLLVRLVMHFLYTLLLSSATLQTPMPWLQEVHDLMGLVPIDSAAHHGGGLENSKLDAILWIWTIASCLDEFYKYALNPKTFQALGWNLFDYLTFTVVQIGLSMRFVTLERSVEIECFAVILVWVRILKFLQLDYNLGVLVIILMRMTKDIVVWGVVNAIVLIAFTVAFVSIADPYVVESSGGDPMTAPLWAMLGDFDVQEYHDWNPSVGKTMLWLYVIFSNVVLVNLLIAMMGHTFETMIEEADLEWKFGRLQSIIECNDRFCAVPPPFNLPITLFAFLSFMYRKATTGTGEQSAKAKDEDQIADIKVANQKLDKVAKRLLYSLRRAQEDATDMNEVGGDVRTIISKQEYMDVQLHKRMDKVEGLINDLAEVIMKGQHSTTAGWLPSMWSSRQGIAEEEDPVASDRTGGKKKKAGKQ</sequence>